<keyword evidence="1" id="KW-0496">Mitochondrion</keyword>
<dbReference type="RefSeq" id="YP_009183725.1">
    <property type="nucleotide sequence ID" value="NC_028538.1"/>
</dbReference>
<dbReference type="EMBL" id="KT428794">
    <property type="protein sequence ID" value="ALN38255.1"/>
    <property type="molecule type" value="Genomic_DNA"/>
</dbReference>
<accession>A0A0U2RT14</accession>
<dbReference type="AlphaFoldDB" id="A0A0U2RT14"/>
<gene>
    <name evidence="1" type="primary">orf</name>
</gene>
<name>A0A0U2RT14_ULVPR</name>
<protein>
    <submittedName>
        <fullName evidence="1">Uncharacterized protein</fullName>
    </submittedName>
</protein>
<proteinExistence type="predicted"/>
<reference evidence="1" key="1">
    <citation type="journal article" date="2015" name="Mitochondrial DNA">
        <title>The mitochondrial genome of the bloom-forming green alga Ulva prolifera.</title>
        <authorList>
            <person name="Liu F."/>
            <person name="Jun Pang S."/>
        </authorList>
    </citation>
    <scope>NUCLEOTIDE SEQUENCE</scope>
</reference>
<evidence type="ECO:0000313" key="1">
    <source>
        <dbReference type="EMBL" id="ALN38255.1"/>
    </source>
</evidence>
<geneLocation type="mitochondrion" evidence="1"/>
<organism evidence="1">
    <name type="scientific">Ulva prolifera</name>
    <name type="common">Green seaweed</name>
    <name type="synonym">Enteromorpha prolifera</name>
    <dbReference type="NCBI Taxonomy" id="3117"/>
    <lineage>
        <taxon>Eukaryota</taxon>
        <taxon>Viridiplantae</taxon>
        <taxon>Chlorophyta</taxon>
        <taxon>core chlorophytes</taxon>
        <taxon>Ulvophyceae</taxon>
        <taxon>OUU clade</taxon>
        <taxon>Ulvales</taxon>
        <taxon>Ulvaceae</taxon>
        <taxon>Ulva</taxon>
    </lineage>
</organism>
<sequence>MSYKQAVLSNNSNRIKQDQNISVSEAYKDVSKYYKVVNFSLIGKGRHGVTQNKKKTTYIQPLRIIVLRLHTPEKCEKPYSVDVSCFFNKPSKSIILKHLGQVKITKQLAHWIKPYGISKKRYMKGEFHNINTIVGSDISMHEYELYIDLRFQSIPLTKRHVSYIVAQTLCKTQYTNKSHQLSYTKDGGVIGALVLKNPRLKNEVSPIIGYFISDNELKQCALANFAKKQTVKVTEWASSAKPSNRTIPKFEHLLGDISTSGELVRASIHAKLGGSLTGNLRAIVSLSTLITLKNPLYTLVNLLAKPRGL</sequence>
<dbReference type="GeneID" id="26376249"/>